<keyword evidence="2" id="KW-1185">Reference proteome</keyword>
<accession>A0A0V1LYE4</accession>
<gene>
    <name evidence="1" type="ORF">T10_6029</name>
</gene>
<protein>
    <submittedName>
        <fullName evidence="1">Uncharacterized protein</fullName>
    </submittedName>
</protein>
<proteinExistence type="predicted"/>
<dbReference type="EMBL" id="JYDO01001117">
    <property type="protein sequence ID" value="KRZ64423.1"/>
    <property type="molecule type" value="Genomic_DNA"/>
</dbReference>
<comment type="caution">
    <text evidence="1">The sequence shown here is derived from an EMBL/GenBank/DDBJ whole genome shotgun (WGS) entry which is preliminary data.</text>
</comment>
<evidence type="ECO:0000313" key="2">
    <source>
        <dbReference type="Proteomes" id="UP000054843"/>
    </source>
</evidence>
<name>A0A0V1LYE4_9BILA</name>
<sequence>MKKKEEKWLKLYALQGWIGWIESSVGQLRLLVKL</sequence>
<dbReference type="Proteomes" id="UP000054843">
    <property type="component" value="Unassembled WGS sequence"/>
</dbReference>
<feature type="non-terminal residue" evidence="1">
    <location>
        <position position="34"/>
    </location>
</feature>
<organism evidence="1 2">
    <name type="scientific">Trichinella papuae</name>
    <dbReference type="NCBI Taxonomy" id="268474"/>
    <lineage>
        <taxon>Eukaryota</taxon>
        <taxon>Metazoa</taxon>
        <taxon>Ecdysozoa</taxon>
        <taxon>Nematoda</taxon>
        <taxon>Enoplea</taxon>
        <taxon>Dorylaimia</taxon>
        <taxon>Trichinellida</taxon>
        <taxon>Trichinellidae</taxon>
        <taxon>Trichinella</taxon>
    </lineage>
</organism>
<evidence type="ECO:0000313" key="1">
    <source>
        <dbReference type="EMBL" id="KRZ64423.1"/>
    </source>
</evidence>
<dbReference type="AlphaFoldDB" id="A0A0V1LYE4"/>
<reference evidence="1 2" key="1">
    <citation type="submission" date="2015-01" db="EMBL/GenBank/DDBJ databases">
        <title>Evolution of Trichinella species and genotypes.</title>
        <authorList>
            <person name="Korhonen P.K."/>
            <person name="Edoardo P."/>
            <person name="Giuseppe L.R."/>
            <person name="Gasser R.B."/>
        </authorList>
    </citation>
    <scope>NUCLEOTIDE SEQUENCE [LARGE SCALE GENOMIC DNA]</scope>
    <source>
        <strain evidence="1">ISS1980</strain>
    </source>
</reference>